<evidence type="ECO:0000256" key="3">
    <source>
        <dbReference type="ARBA" id="ARBA00004868"/>
    </source>
</evidence>
<keyword evidence="7" id="KW-0547">Nucleotide-binding</keyword>
<accession>A0A644W4C8</accession>
<comment type="catalytic activity">
    <reaction evidence="1">
        <text>5-(2-hydroxyethyl)-4-methylthiazole + ATP = 4-methyl-5-(2-phosphooxyethyl)-thiazole + ADP + H(+)</text>
        <dbReference type="Rhea" id="RHEA:24212"/>
        <dbReference type="ChEBI" id="CHEBI:15378"/>
        <dbReference type="ChEBI" id="CHEBI:17957"/>
        <dbReference type="ChEBI" id="CHEBI:30616"/>
        <dbReference type="ChEBI" id="CHEBI:58296"/>
        <dbReference type="ChEBI" id="CHEBI:456216"/>
        <dbReference type="EC" id="2.7.1.50"/>
    </reaction>
</comment>
<dbReference type="GO" id="GO:0004417">
    <property type="term" value="F:hydroxyethylthiazole kinase activity"/>
    <property type="evidence" value="ECO:0007669"/>
    <property type="project" value="UniProtKB-EC"/>
</dbReference>
<gene>
    <name evidence="12" type="primary">thiM_8</name>
    <name evidence="12" type="ORF">SDC9_44512</name>
</gene>
<dbReference type="UniPathway" id="UPA00060">
    <property type="reaction ID" value="UER00139"/>
</dbReference>
<comment type="cofactor">
    <cofactor evidence="2">
        <name>Mg(2+)</name>
        <dbReference type="ChEBI" id="CHEBI:18420"/>
    </cofactor>
</comment>
<organism evidence="12">
    <name type="scientific">bioreactor metagenome</name>
    <dbReference type="NCBI Taxonomy" id="1076179"/>
    <lineage>
        <taxon>unclassified sequences</taxon>
        <taxon>metagenomes</taxon>
        <taxon>ecological metagenomes</taxon>
    </lineage>
</organism>
<protein>
    <recommendedName>
        <fullName evidence="4">hydroxyethylthiazole kinase</fullName>
        <ecNumber evidence="4">2.7.1.50</ecNumber>
    </recommendedName>
</protein>
<dbReference type="SUPFAM" id="SSF53613">
    <property type="entry name" value="Ribokinase-like"/>
    <property type="match status" value="1"/>
</dbReference>
<dbReference type="InterPro" id="IPR000417">
    <property type="entry name" value="Hyethyz_kinase"/>
</dbReference>
<evidence type="ECO:0000256" key="7">
    <source>
        <dbReference type="ARBA" id="ARBA00022741"/>
    </source>
</evidence>
<reference evidence="12" key="1">
    <citation type="submission" date="2019-08" db="EMBL/GenBank/DDBJ databases">
        <authorList>
            <person name="Kucharzyk K."/>
            <person name="Murdoch R.W."/>
            <person name="Higgins S."/>
            <person name="Loffler F."/>
        </authorList>
    </citation>
    <scope>NUCLEOTIDE SEQUENCE</scope>
</reference>
<keyword evidence="8 12" id="KW-0418">Kinase</keyword>
<keyword evidence="5 12" id="KW-0808">Transferase</keyword>
<evidence type="ECO:0000256" key="4">
    <source>
        <dbReference type="ARBA" id="ARBA00012129"/>
    </source>
</evidence>
<keyword evidence="10" id="KW-0460">Magnesium</keyword>
<dbReference type="Pfam" id="PF02110">
    <property type="entry name" value="HK"/>
    <property type="match status" value="1"/>
</dbReference>
<dbReference type="PRINTS" id="PR01099">
    <property type="entry name" value="HYETHTZKNASE"/>
</dbReference>
<dbReference type="EC" id="2.7.1.50" evidence="4"/>
<dbReference type="GO" id="GO:0005524">
    <property type="term" value="F:ATP binding"/>
    <property type="evidence" value="ECO:0007669"/>
    <property type="project" value="UniProtKB-KW"/>
</dbReference>
<evidence type="ECO:0000256" key="8">
    <source>
        <dbReference type="ARBA" id="ARBA00022777"/>
    </source>
</evidence>
<dbReference type="AlphaFoldDB" id="A0A644W4C8"/>
<dbReference type="GO" id="GO:0009228">
    <property type="term" value="P:thiamine biosynthetic process"/>
    <property type="evidence" value="ECO:0007669"/>
    <property type="project" value="UniProtKB-KW"/>
</dbReference>
<dbReference type="InterPro" id="IPR029056">
    <property type="entry name" value="Ribokinase-like"/>
</dbReference>
<dbReference type="GO" id="GO:0009229">
    <property type="term" value="P:thiamine diphosphate biosynthetic process"/>
    <property type="evidence" value="ECO:0007669"/>
    <property type="project" value="UniProtKB-UniPathway"/>
</dbReference>
<evidence type="ECO:0000256" key="9">
    <source>
        <dbReference type="ARBA" id="ARBA00022840"/>
    </source>
</evidence>
<dbReference type="GO" id="GO:0000287">
    <property type="term" value="F:magnesium ion binding"/>
    <property type="evidence" value="ECO:0007669"/>
    <property type="project" value="InterPro"/>
</dbReference>
<evidence type="ECO:0000256" key="5">
    <source>
        <dbReference type="ARBA" id="ARBA00022679"/>
    </source>
</evidence>
<proteinExistence type="predicted"/>
<evidence type="ECO:0000256" key="1">
    <source>
        <dbReference type="ARBA" id="ARBA00001771"/>
    </source>
</evidence>
<keyword evidence="6" id="KW-0479">Metal-binding</keyword>
<evidence type="ECO:0000313" key="12">
    <source>
        <dbReference type="EMBL" id="MPL98310.1"/>
    </source>
</evidence>
<dbReference type="Gene3D" id="3.40.1190.20">
    <property type="match status" value="1"/>
</dbReference>
<keyword evidence="9" id="KW-0067">ATP-binding</keyword>
<evidence type="ECO:0000256" key="10">
    <source>
        <dbReference type="ARBA" id="ARBA00022842"/>
    </source>
</evidence>
<name>A0A644W4C8_9ZZZZ</name>
<sequence>MQIGIRALDESLNLQKQKKPLIHCISNSISVRDLAQGILCYDGNPIIANFVEEAPDITFKCDCLLINLEDLSGAKVETIEKSIRVARRKGIPVVLDIMGVDFSFLRKEIALRFINRYNISVVKGRVEEFKILTSSDDKLKNKDFKDLKLKENIEARVDLRSFSKRHNIILVVQCEDYYLTDGFSEFYVEGYQNEFSNILGTESILCGLICVGIASASNNEQRFRAVLVAIMTIAVSEKIAIQKNLEPKKNRRLKEYLLDEIININAEKLNRLAKVEYSFVR</sequence>
<evidence type="ECO:0000256" key="6">
    <source>
        <dbReference type="ARBA" id="ARBA00022723"/>
    </source>
</evidence>
<dbReference type="EMBL" id="VSSQ01000601">
    <property type="protein sequence ID" value="MPL98310.1"/>
    <property type="molecule type" value="Genomic_DNA"/>
</dbReference>
<keyword evidence="11" id="KW-0784">Thiamine biosynthesis</keyword>
<evidence type="ECO:0000256" key="11">
    <source>
        <dbReference type="ARBA" id="ARBA00022977"/>
    </source>
</evidence>
<comment type="caution">
    <text evidence="12">The sequence shown here is derived from an EMBL/GenBank/DDBJ whole genome shotgun (WGS) entry which is preliminary data.</text>
</comment>
<comment type="pathway">
    <text evidence="3">Cofactor biosynthesis; thiamine diphosphate biosynthesis; 4-methyl-5-(2-phosphoethyl)-thiazole from 5-(2-hydroxyethyl)-4-methylthiazole: step 1/1.</text>
</comment>
<evidence type="ECO:0000256" key="2">
    <source>
        <dbReference type="ARBA" id="ARBA00001946"/>
    </source>
</evidence>